<feature type="region of interest" description="Disordered" evidence="1">
    <location>
        <begin position="65"/>
        <end position="112"/>
    </location>
</feature>
<comment type="caution">
    <text evidence="2">The sequence shown here is derived from an EMBL/GenBank/DDBJ whole genome shotgun (WGS) entry which is preliminary data.</text>
</comment>
<proteinExistence type="predicted"/>
<reference evidence="2" key="1">
    <citation type="journal article" date="2023" name="Mol. Phylogenet. Evol.">
        <title>Genome-scale phylogeny and comparative genomics of the fungal order Sordariales.</title>
        <authorList>
            <person name="Hensen N."/>
            <person name="Bonometti L."/>
            <person name="Westerberg I."/>
            <person name="Brannstrom I.O."/>
            <person name="Guillou S."/>
            <person name="Cros-Aarteil S."/>
            <person name="Calhoun S."/>
            <person name="Haridas S."/>
            <person name="Kuo A."/>
            <person name="Mondo S."/>
            <person name="Pangilinan J."/>
            <person name="Riley R."/>
            <person name="LaButti K."/>
            <person name="Andreopoulos B."/>
            <person name="Lipzen A."/>
            <person name="Chen C."/>
            <person name="Yan M."/>
            <person name="Daum C."/>
            <person name="Ng V."/>
            <person name="Clum A."/>
            <person name="Steindorff A."/>
            <person name="Ohm R.A."/>
            <person name="Martin F."/>
            <person name="Silar P."/>
            <person name="Natvig D.O."/>
            <person name="Lalanne C."/>
            <person name="Gautier V."/>
            <person name="Ament-Velasquez S.L."/>
            <person name="Kruys A."/>
            <person name="Hutchinson M.I."/>
            <person name="Powell A.J."/>
            <person name="Barry K."/>
            <person name="Miller A.N."/>
            <person name="Grigoriev I.V."/>
            <person name="Debuchy R."/>
            <person name="Gladieux P."/>
            <person name="Hiltunen Thoren M."/>
            <person name="Johannesson H."/>
        </authorList>
    </citation>
    <scope>NUCLEOTIDE SEQUENCE</scope>
    <source>
        <strain evidence="2">CBS 958.72</strain>
    </source>
</reference>
<sequence length="229" mass="25396">MHRGPHVPSSYISWFAPTYFSRRATGIHARPRTNLRLCMQLCKNADMQTCIHRERSRKENLHLMSGGARNEPRWTNKQTTDSSMHSSLQGGRCSPEGSQYVTVNKGPRKAKRREVASVRLGENPRTLPETESKKGGNVLRCYVAGVKQARLVREAKGKSNITSRAKPTPRAAGWNGHRDGHGHGLVSGYSESLDMMISGTLHVEFDALLGKKGIEYRHGHGSGQAWAKG</sequence>
<keyword evidence="3" id="KW-1185">Reference proteome</keyword>
<feature type="region of interest" description="Disordered" evidence="1">
    <location>
        <begin position="156"/>
        <end position="179"/>
    </location>
</feature>
<reference evidence="2" key="2">
    <citation type="submission" date="2023-06" db="EMBL/GenBank/DDBJ databases">
        <authorList>
            <consortium name="Lawrence Berkeley National Laboratory"/>
            <person name="Haridas S."/>
            <person name="Hensen N."/>
            <person name="Bonometti L."/>
            <person name="Westerberg I."/>
            <person name="Brannstrom I.O."/>
            <person name="Guillou S."/>
            <person name="Cros-Aarteil S."/>
            <person name="Calhoun S."/>
            <person name="Kuo A."/>
            <person name="Mondo S."/>
            <person name="Pangilinan J."/>
            <person name="Riley R."/>
            <person name="Labutti K."/>
            <person name="Andreopoulos B."/>
            <person name="Lipzen A."/>
            <person name="Chen C."/>
            <person name="Yanf M."/>
            <person name="Daum C."/>
            <person name="Ng V."/>
            <person name="Clum A."/>
            <person name="Steindorff A."/>
            <person name="Ohm R."/>
            <person name="Martin F."/>
            <person name="Silar P."/>
            <person name="Natvig D."/>
            <person name="Lalanne C."/>
            <person name="Gautier V."/>
            <person name="Ament-Velasquez S.L."/>
            <person name="Kruys A."/>
            <person name="Hutchinson M.I."/>
            <person name="Powell A.J."/>
            <person name="Barry K."/>
            <person name="Miller A.N."/>
            <person name="Grigoriev I.V."/>
            <person name="Debuchy R."/>
            <person name="Gladieux P."/>
            <person name="Thoren M.H."/>
            <person name="Johannesson H."/>
        </authorList>
    </citation>
    <scope>NUCLEOTIDE SEQUENCE</scope>
    <source>
        <strain evidence="2">CBS 958.72</strain>
    </source>
</reference>
<feature type="compositionally biased region" description="Polar residues" evidence="1">
    <location>
        <begin position="73"/>
        <end position="89"/>
    </location>
</feature>
<name>A0AAE0N7N1_9PEZI</name>
<gene>
    <name evidence="2" type="ORF">B0T24DRAFT_255257</name>
</gene>
<evidence type="ECO:0000313" key="3">
    <source>
        <dbReference type="Proteomes" id="UP001287356"/>
    </source>
</evidence>
<accession>A0AAE0N7N1</accession>
<dbReference type="EMBL" id="JAULSN010000004">
    <property type="protein sequence ID" value="KAK3373290.1"/>
    <property type="molecule type" value="Genomic_DNA"/>
</dbReference>
<evidence type="ECO:0000256" key="1">
    <source>
        <dbReference type="SAM" id="MobiDB-lite"/>
    </source>
</evidence>
<protein>
    <submittedName>
        <fullName evidence="2">Uncharacterized protein</fullName>
    </submittedName>
</protein>
<organism evidence="2 3">
    <name type="scientific">Lasiosphaeria ovina</name>
    <dbReference type="NCBI Taxonomy" id="92902"/>
    <lineage>
        <taxon>Eukaryota</taxon>
        <taxon>Fungi</taxon>
        <taxon>Dikarya</taxon>
        <taxon>Ascomycota</taxon>
        <taxon>Pezizomycotina</taxon>
        <taxon>Sordariomycetes</taxon>
        <taxon>Sordariomycetidae</taxon>
        <taxon>Sordariales</taxon>
        <taxon>Lasiosphaeriaceae</taxon>
        <taxon>Lasiosphaeria</taxon>
    </lineage>
</organism>
<dbReference type="Proteomes" id="UP001287356">
    <property type="component" value="Unassembled WGS sequence"/>
</dbReference>
<evidence type="ECO:0000313" key="2">
    <source>
        <dbReference type="EMBL" id="KAK3373290.1"/>
    </source>
</evidence>
<dbReference type="AlphaFoldDB" id="A0AAE0N7N1"/>